<dbReference type="EMBL" id="NEVQ01000013">
    <property type="protein sequence ID" value="OZI56764.1"/>
    <property type="molecule type" value="Genomic_DNA"/>
</dbReference>
<proteinExistence type="predicted"/>
<evidence type="ECO:0000313" key="2">
    <source>
        <dbReference type="Proteomes" id="UP000216885"/>
    </source>
</evidence>
<dbReference type="Gene3D" id="2.30.30.110">
    <property type="match status" value="1"/>
</dbReference>
<dbReference type="AlphaFoldDB" id="A0A261U483"/>
<dbReference type="RefSeq" id="WP_094838278.1">
    <property type="nucleotide sequence ID" value="NZ_NEVQ01000013.1"/>
</dbReference>
<keyword evidence="2" id="KW-1185">Reference proteome</keyword>
<dbReference type="Pfam" id="PF02452">
    <property type="entry name" value="PemK_toxin"/>
    <property type="match status" value="1"/>
</dbReference>
<protein>
    <recommendedName>
        <fullName evidence="3">Type II toxin-antitoxin system PemK/MazF family toxin</fullName>
    </recommendedName>
</protein>
<name>A0A261U483_9BORD</name>
<dbReference type="GO" id="GO:0003677">
    <property type="term" value="F:DNA binding"/>
    <property type="evidence" value="ECO:0007669"/>
    <property type="project" value="InterPro"/>
</dbReference>
<organism evidence="1 2">
    <name type="scientific">Bordetella genomosp. 4</name>
    <dbReference type="NCBI Taxonomy" id="463044"/>
    <lineage>
        <taxon>Bacteria</taxon>
        <taxon>Pseudomonadati</taxon>
        <taxon>Pseudomonadota</taxon>
        <taxon>Betaproteobacteria</taxon>
        <taxon>Burkholderiales</taxon>
        <taxon>Alcaligenaceae</taxon>
        <taxon>Bordetella</taxon>
    </lineage>
</organism>
<gene>
    <name evidence="1" type="ORF">CAL20_15300</name>
</gene>
<dbReference type="Proteomes" id="UP000216885">
    <property type="component" value="Unassembled WGS sequence"/>
</dbReference>
<sequence length="162" mass="17735">MTTIPTGVKTGHVLICDFERGFVPPEMVKIRPVVVISKASVHSRGLCTIVPLSTTAPSPIEPWHVQLTHSPLPSESQVWAKCDMLYTVSFHRLKWPHRKENGKRAYMKARLGNEDLDAVFAGVRAYLPAPPAVAASAVSVNISAVSVSTTIIQSEIPPWEDI</sequence>
<accession>A0A261U483</accession>
<evidence type="ECO:0000313" key="1">
    <source>
        <dbReference type="EMBL" id="OZI56764.1"/>
    </source>
</evidence>
<reference evidence="1 2" key="1">
    <citation type="submission" date="2017-05" db="EMBL/GenBank/DDBJ databases">
        <title>Complete and WGS of Bordetella genogroups.</title>
        <authorList>
            <person name="Spilker T."/>
            <person name="LiPuma J."/>
        </authorList>
    </citation>
    <scope>NUCLEOTIDE SEQUENCE [LARGE SCALE GENOMIC DNA]</scope>
    <source>
        <strain evidence="1 2">AU9919</strain>
    </source>
</reference>
<comment type="caution">
    <text evidence="1">The sequence shown here is derived from an EMBL/GenBank/DDBJ whole genome shotgun (WGS) entry which is preliminary data.</text>
</comment>
<evidence type="ECO:0008006" key="3">
    <source>
        <dbReference type="Google" id="ProtNLM"/>
    </source>
</evidence>
<dbReference type="InterPro" id="IPR003477">
    <property type="entry name" value="PemK-like"/>
</dbReference>
<dbReference type="SUPFAM" id="SSF50118">
    <property type="entry name" value="Cell growth inhibitor/plasmid maintenance toxic component"/>
    <property type="match status" value="1"/>
</dbReference>
<dbReference type="InterPro" id="IPR011067">
    <property type="entry name" value="Plasmid_toxin/cell-grow_inhib"/>
</dbReference>